<reference evidence="5 6" key="1">
    <citation type="journal article" date="2014" name="BMC Genomics">
        <title>Comparison of environmental and isolate Sulfobacillus genomes reveals diverse carbon, sulfur, nitrogen, and hydrogen metabolisms.</title>
        <authorList>
            <person name="Justice N.B."/>
            <person name="Norman A."/>
            <person name="Brown C.T."/>
            <person name="Singh A."/>
            <person name="Thomas B.C."/>
            <person name="Banfield J.F."/>
        </authorList>
    </citation>
    <scope>NUCLEOTIDE SEQUENCE [LARGE SCALE GENOMIC DNA]</scope>
    <source>
        <strain evidence="5">AMDSBA1</strain>
    </source>
</reference>
<gene>
    <name evidence="5" type="ORF">C7B43_03830</name>
</gene>
<organism evidence="5 6">
    <name type="scientific">Sulfobacillus benefaciens</name>
    <dbReference type="NCBI Taxonomy" id="453960"/>
    <lineage>
        <taxon>Bacteria</taxon>
        <taxon>Bacillati</taxon>
        <taxon>Bacillota</taxon>
        <taxon>Clostridia</taxon>
        <taxon>Eubacteriales</taxon>
        <taxon>Clostridiales Family XVII. Incertae Sedis</taxon>
        <taxon>Sulfobacillus</taxon>
    </lineage>
</organism>
<comment type="subunit">
    <text evidence="1">Homodimer.</text>
</comment>
<dbReference type="InterPro" id="IPR007247">
    <property type="entry name" value="Ureidogly_lyase"/>
</dbReference>
<keyword evidence="2" id="KW-0659">Purine metabolism</keyword>
<comment type="caution">
    <text evidence="5">The sequence shown here is derived from an EMBL/GenBank/DDBJ whole genome shotgun (WGS) entry which is preliminary data.</text>
</comment>
<keyword evidence="5" id="KW-0378">Hydrolase</keyword>
<evidence type="ECO:0000256" key="1">
    <source>
        <dbReference type="ARBA" id="ARBA00011738"/>
    </source>
</evidence>
<dbReference type="Proteomes" id="UP000242699">
    <property type="component" value="Unassembled WGS sequence"/>
</dbReference>
<comment type="catalytic activity">
    <reaction evidence="4">
        <text>(S)-ureidoglycolate = urea + glyoxylate</text>
        <dbReference type="Rhea" id="RHEA:11304"/>
        <dbReference type="ChEBI" id="CHEBI:16199"/>
        <dbReference type="ChEBI" id="CHEBI:36655"/>
        <dbReference type="ChEBI" id="CHEBI:57296"/>
        <dbReference type="EC" id="4.3.2.3"/>
    </reaction>
</comment>
<dbReference type="InterPro" id="IPR024060">
    <property type="entry name" value="Ureidoglycolate_lyase_dom_sf"/>
</dbReference>
<evidence type="ECO:0000313" key="5">
    <source>
        <dbReference type="EMBL" id="PSR30990.1"/>
    </source>
</evidence>
<evidence type="ECO:0000256" key="4">
    <source>
        <dbReference type="ARBA" id="ARBA00047684"/>
    </source>
</evidence>
<dbReference type="Pfam" id="PF04115">
    <property type="entry name" value="Ureidogly_lyase"/>
    <property type="match status" value="1"/>
</dbReference>
<evidence type="ECO:0000256" key="2">
    <source>
        <dbReference type="ARBA" id="ARBA00022631"/>
    </source>
</evidence>
<dbReference type="EMBL" id="PXYT01000005">
    <property type="protein sequence ID" value="PSR30990.1"/>
    <property type="molecule type" value="Genomic_DNA"/>
</dbReference>
<dbReference type="GO" id="GO:0000256">
    <property type="term" value="P:allantoin catabolic process"/>
    <property type="evidence" value="ECO:0007669"/>
    <property type="project" value="InterPro"/>
</dbReference>
<evidence type="ECO:0000313" key="6">
    <source>
        <dbReference type="Proteomes" id="UP000242699"/>
    </source>
</evidence>
<dbReference type="InterPro" id="IPR011051">
    <property type="entry name" value="RmlC_Cupin_sf"/>
</dbReference>
<dbReference type="Gene3D" id="2.60.120.480">
    <property type="entry name" value="Ureidoglycolate hydrolase"/>
    <property type="match status" value="1"/>
</dbReference>
<dbReference type="GO" id="GO:0006144">
    <property type="term" value="P:purine nucleobase metabolic process"/>
    <property type="evidence" value="ECO:0007669"/>
    <property type="project" value="UniProtKB-KW"/>
</dbReference>
<keyword evidence="3" id="KW-0456">Lyase</keyword>
<dbReference type="SUPFAM" id="SSF51182">
    <property type="entry name" value="RmlC-like cupins"/>
    <property type="match status" value="1"/>
</dbReference>
<name>A0A2T2X923_9FIRM</name>
<dbReference type="GO" id="GO:0050385">
    <property type="term" value="F:ureidoglycolate lyase activity"/>
    <property type="evidence" value="ECO:0007669"/>
    <property type="project" value="UniProtKB-EC"/>
</dbReference>
<dbReference type="GO" id="GO:0004848">
    <property type="term" value="F:ureidoglycolate hydrolase activity"/>
    <property type="evidence" value="ECO:0007669"/>
    <property type="project" value="InterPro"/>
</dbReference>
<accession>A0A2T2X923</accession>
<proteinExistence type="predicted"/>
<evidence type="ECO:0000256" key="3">
    <source>
        <dbReference type="ARBA" id="ARBA00023239"/>
    </source>
</evidence>
<dbReference type="AlphaFoldDB" id="A0A2T2X923"/>
<protein>
    <submittedName>
        <fullName evidence="5">Ureidoglycolate hydrolase</fullName>
    </submittedName>
</protein>
<sequence length="187" mass="20805">MQEINEVVSIPVKEASEDLLAPYGIFLGESVHRPGLSIPFYQGAVEEGANLDFVCSGQSVIRTARISPRNTEVIWLEYHAILTQVFIGLGTQPFVMVLGRPQKEARIPDLNQVEAFLFPPGHGVLLGQRVWHDFPMAVSEPVTIFTINSEEVVQALASQPHPADMNRGDVYKIHVKTHTGKHLRVEM</sequence>